<feature type="transmembrane region" description="Helical" evidence="12">
    <location>
        <begin position="308"/>
        <end position="326"/>
    </location>
</feature>
<keyword evidence="4 12" id="KW-0328">Glycosyltransferase</keyword>
<evidence type="ECO:0000256" key="7">
    <source>
        <dbReference type="ARBA" id="ARBA00022824"/>
    </source>
</evidence>
<gene>
    <name evidence="13" type="ORF">K432DRAFT_427658</name>
</gene>
<dbReference type="GO" id="GO:0005789">
    <property type="term" value="C:endoplasmic reticulum membrane"/>
    <property type="evidence" value="ECO:0007669"/>
    <property type="project" value="UniProtKB-SubCell"/>
</dbReference>
<evidence type="ECO:0000256" key="9">
    <source>
        <dbReference type="ARBA" id="ARBA00023136"/>
    </source>
</evidence>
<keyword evidence="9 12" id="KW-0472">Membrane</keyword>
<feature type="transmembrane region" description="Helical" evidence="12">
    <location>
        <begin position="186"/>
        <end position="210"/>
    </location>
</feature>
<feature type="transmembrane region" description="Helical" evidence="12">
    <location>
        <begin position="364"/>
        <end position="385"/>
    </location>
</feature>
<dbReference type="OrthoDB" id="19039at2759"/>
<feature type="transmembrane region" description="Helical" evidence="12">
    <location>
        <begin position="332"/>
        <end position="352"/>
    </location>
</feature>
<protein>
    <recommendedName>
        <fullName evidence="12">Mannosyltransferase</fullName>
        <ecNumber evidence="12">2.4.1.-</ecNumber>
    </recommendedName>
</protein>
<sequence length="576" mass="64549">MFYSEWLLYLLIPTIILAHLFYSPYTKVEESFNIQAIHDILIHGIPWSNTSHHLAIDFDHVSFPGSVPRTFAGALMLAGLSRPFLSLLSSPNQLQLLVRSIIGLANAAALVSFSTSVRRAFGKNAQIWFLVFQASQFHIIYYASRTLPNSFALLFSTLALRSFLVATSEPPNQQSVSKHYRLCLYLLTVAGVVFRSELAILIGTITLYLVIRKRVSIPRTVLPAGLSGAAVGLLISVPVDSFFWQTFPLWPEWTAFYYNTIEGHSTDWGTSPWHFYFLNALPRLLLNPVTYLLCIPLSIAAPATRQRSLDLIIPLLGFVGLYSFLPHKEWRFIIYIIPGLTAVAGAGASWIWTRKVKSQFYRFLSLALIASILASFAASTALLAISSLNYPGGAALARLHQITDHEQGSFRVHLDNLACQTGITRFLEKHNPPQSIEDVLVGPHDLAQKGWVYDKTEDPSLLLDPSFWSKFDFVLAEKPEKAIGKWQVVDIVYGFAGVRILRPGEESGRSAPEALEALGISEPADETREYGALGKFSSALESTVRYRITRGWWAEVKMEPRIRILANLDRRYEGTW</sequence>
<dbReference type="EMBL" id="KV745092">
    <property type="protein sequence ID" value="OCK77914.1"/>
    <property type="molecule type" value="Genomic_DNA"/>
</dbReference>
<evidence type="ECO:0000256" key="1">
    <source>
        <dbReference type="ARBA" id="ARBA00004477"/>
    </source>
</evidence>
<dbReference type="GO" id="GO:0006487">
    <property type="term" value="P:protein N-linked glycosylation"/>
    <property type="evidence" value="ECO:0007669"/>
    <property type="project" value="TreeGrafter"/>
</dbReference>
<keyword evidence="14" id="KW-1185">Reference proteome</keyword>
<feature type="transmembrane region" description="Helical" evidence="12">
    <location>
        <begin position="280"/>
        <end position="301"/>
    </location>
</feature>
<dbReference type="Pfam" id="PF03901">
    <property type="entry name" value="Glyco_transf_22"/>
    <property type="match status" value="1"/>
</dbReference>
<evidence type="ECO:0000256" key="4">
    <source>
        <dbReference type="ARBA" id="ARBA00022676"/>
    </source>
</evidence>
<keyword evidence="8 12" id="KW-1133">Transmembrane helix</keyword>
<comment type="pathway">
    <text evidence="2">Protein modification; protein glycosylation.</text>
</comment>
<dbReference type="UniPathway" id="UPA00378"/>
<dbReference type="PANTHER" id="PTHR22760:SF1">
    <property type="entry name" value="DOL-P-MAN:MAN(7)GLCNAC(2)-PP-DOL ALPHA-1,6-MANNOSYLTRANSFERASE"/>
    <property type="match status" value="1"/>
</dbReference>
<comment type="function">
    <text evidence="10">Mannosyltransferase that operates in the biosynthetic pathway of dolichol-linked oligosaccharides, the glycan precursors employed in protein asparagine (N)-glycosylation. The assembly of dolichol-linked oligosaccharides begins on the cytosolic side of the endoplasmic reticulum membrane and finishes in its lumen. The sequential addition of sugars to dolichol pyrophosphate produces dolichol-linked oligosaccharides containing fourteen sugars, including two GlcNAcs, nine mannoses and three glucoses. Once assembled, the oligosaccharide is transferred from the lipid to nascent proteins by oligosaccharyltransferases. In the lumen of the endoplasmic reticulum, adds the eighth mannose residue in an alpha-1,6 linkage onto Man(7)GlcNAc(2)-PP-dolichol to produce Man(8)GlcNAc(2)-PP-dolichol.</text>
</comment>
<evidence type="ECO:0000313" key="13">
    <source>
        <dbReference type="EMBL" id="OCK77914.1"/>
    </source>
</evidence>
<proteinExistence type="inferred from homology"/>
<evidence type="ECO:0000256" key="8">
    <source>
        <dbReference type="ARBA" id="ARBA00022989"/>
    </source>
</evidence>
<accession>A0A8E2JDD4</accession>
<evidence type="ECO:0000256" key="11">
    <source>
        <dbReference type="ARBA" id="ARBA00048899"/>
    </source>
</evidence>
<name>A0A8E2JDD4_9PEZI</name>
<comment type="subcellular location">
    <subcellularLocation>
        <location evidence="1 12">Endoplasmic reticulum membrane</location>
        <topology evidence="1 12">Multi-pass membrane protein</topology>
    </subcellularLocation>
</comment>
<feature type="transmembrane region" description="Helical" evidence="12">
    <location>
        <begin position="222"/>
        <end position="244"/>
    </location>
</feature>
<evidence type="ECO:0000256" key="2">
    <source>
        <dbReference type="ARBA" id="ARBA00004922"/>
    </source>
</evidence>
<reference evidence="13 14" key="1">
    <citation type="journal article" date="2016" name="Nat. Commun.">
        <title>Ectomycorrhizal ecology is imprinted in the genome of the dominant symbiotic fungus Cenococcum geophilum.</title>
        <authorList>
            <consortium name="DOE Joint Genome Institute"/>
            <person name="Peter M."/>
            <person name="Kohler A."/>
            <person name="Ohm R.A."/>
            <person name="Kuo A."/>
            <person name="Krutzmann J."/>
            <person name="Morin E."/>
            <person name="Arend M."/>
            <person name="Barry K.W."/>
            <person name="Binder M."/>
            <person name="Choi C."/>
            <person name="Clum A."/>
            <person name="Copeland A."/>
            <person name="Grisel N."/>
            <person name="Haridas S."/>
            <person name="Kipfer T."/>
            <person name="LaButti K."/>
            <person name="Lindquist E."/>
            <person name="Lipzen A."/>
            <person name="Maire R."/>
            <person name="Meier B."/>
            <person name="Mihaltcheva S."/>
            <person name="Molinier V."/>
            <person name="Murat C."/>
            <person name="Poggeler S."/>
            <person name="Quandt C.A."/>
            <person name="Sperisen C."/>
            <person name="Tritt A."/>
            <person name="Tisserant E."/>
            <person name="Crous P.W."/>
            <person name="Henrissat B."/>
            <person name="Nehls U."/>
            <person name="Egli S."/>
            <person name="Spatafora J.W."/>
            <person name="Grigoriev I.V."/>
            <person name="Martin F.M."/>
        </authorList>
    </citation>
    <scope>NUCLEOTIDE SEQUENCE [LARGE SCALE GENOMIC DNA]</scope>
    <source>
        <strain evidence="13 14">CBS 459.81</strain>
    </source>
</reference>
<dbReference type="GO" id="GO:0052917">
    <property type="term" value="F:dol-P-Man:Man(7)GlcNAc(2)-PP-Dol alpha-1,6-mannosyltransferase activity"/>
    <property type="evidence" value="ECO:0007669"/>
    <property type="project" value="UniProtKB-EC"/>
</dbReference>
<keyword evidence="6 12" id="KW-0812">Transmembrane</keyword>
<feature type="transmembrane region" description="Helical" evidence="12">
    <location>
        <begin position="96"/>
        <end position="113"/>
    </location>
</feature>
<dbReference type="EC" id="2.4.1.-" evidence="12"/>
<organism evidence="13 14">
    <name type="scientific">Lepidopterella palustris CBS 459.81</name>
    <dbReference type="NCBI Taxonomy" id="1314670"/>
    <lineage>
        <taxon>Eukaryota</taxon>
        <taxon>Fungi</taxon>
        <taxon>Dikarya</taxon>
        <taxon>Ascomycota</taxon>
        <taxon>Pezizomycotina</taxon>
        <taxon>Dothideomycetes</taxon>
        <taxon>Pleosporomycetidae</taxon>
        <taxon>Mytilinidiales</taxon>
        <taxon>Argynnaceae</taxon>
        <taxon>Lepidopterella</taxon>
    </lineage>
</organism>
<keyword evidence="5 13" id="KW-0808">Transferase</keyword>
<evidence type="ECO:0000256" key="3">
    <source>
        <dbReference type="ARBA" id="ARBA00007063"/>
    </source>
</evidence>
<feature type="transmembrane region" description="Helical" evidence="12">
    <location>
        <begin position="6"/>
        <end position="25"/>
    </location>
</feature>
<evidence type="ECO:0000256" key="10">
    <source>
        <dbReference type="ARBA" id="ARBA00044721"/>
    </source>
</evidence>
<evidence type="ECO:0000256" key="12">
    <source>
        <dbReference type="RuleBase" id="RU363075"/>
    </source>
</evidence>
<dbReference type="Proteomes" id="UP000250266">
    <property type="component" value="Unassembled WGS sequence"/>
</dbReference>
<evidence type="ECO:0000256" key="6">
    <source>
        <dbReference type="ARBA" id="ARBA00022692"/>
    </source>
</evidence>
<dbReference type="InterPro" id="IPR005599">
    <property type="entry name" value="GPI_mannosylTrfase"/>
</dbReference>
<keyword evidence="7 12" id="KW-0256">Endoplasmic reticulum</keyword>
<evidence type="ECO:0000313" key="14">
    <source>
        <dbReference type="Proteomes" id="UP000250266"/>
    </source>
</evidence>
<comment type="catalytic activity">
    <reaction evidence="11">
        <text>an alpha-D-Man-(1-&gt;2)-alpha-D-Man-(1-&gt;2)-alpha-D-Man-(1-&gt;3)-[alpha-D-Man-(1-&gt;2)-alpha-D-Man-(1-&gt;3)-alpha-D-Man-(1-&gt;6)]-beta-D-Man-(1-&gt;4)-beta-D-GlcNAc-(1-&gt;4)-alpha-D-GlcNAc-diphospho-di-trans,poly-cis-dolichol + a di-trans,poly-cis-dolichyl beta-D-mannosyl phosphate = an alpha-D-Man-(1-&gt;2)-alpha-D-Man-(1-&gt;2)-alpha-D-Man-(1-&gt;3)-[alpha-D-Man-(1-&gt;2)-alpha-D-Man-(1-&gt;3)-[alpha-D-Man-(1-&gt;6)]-alpha-D-Man-(1-&gt;6)]-beta-D-Man-(1-&gt;4)-beta-D-GlcNAc-(1-&gt;4)-alpha-D-GlcNAc-diphospho-di-trans,poly-cis-dolichol + a di-trans,poly-cis-dolichyl phosphate + H(+)</text>
        <dbReference type="Rhea" id="RHEA:29535"/>
        <dbReference type="Rhea" id="RHEA-COMP:19498"/>
        <dbReference type="Rhea" id="RHEA-COMP:19501"/>
        <dbReference type="Rhea" id="RHEA-COMP:19518"/>
        <dbReference type="Rhea" id="RHEA-COMP:19519"/>
        <dbReference type="ChEBI" id="CHEBI:15378"/>
        <dbReference type="ChEBI" id="CHEBI:57683"/>
        <dbReference type="ChEBI" id="CHEBI:58211"/>
        <dbReference type="ChEBI" id="CHEBI:132517"/>
        <dbReference type="ChEBI" id="CHEBI:132519"/>
        <dbReference type="EC" id="2.4.1.260"/>
    </reaction>
    <physiologicalReaction direction="left-to-right" evidence="11">
        <dbReference type="Rhea" id="RHEA:29536"/>
    </physiologicalReaction>
</comment>
<comment type="similarity">
    <text evidence="3 12">Belongs to the glycosyltransferase 22 family.</text>
</comment>
<dbReference type="PANTHER" id="PTHR22760">
    <property type="entry name" value="GLYCOSYLTRANSFERASE"/>
    <property type="match status" value="1"/>
</dbReference>
<dbReference type="AlphaFoldDB" id="A0A8E2JDD4"/>
<evidence type="ECO:0000256" key="5">
    <source>
        <dbReference type="ARBA" id="ARBA00022679"/>
    </source>
</evidence>